<feature type="non-terminal residue" evidence="1">
    <location>
        <position position="175"/>
    </location>
</feature>
<accession>A0A5A7Q6G7</accession>
<proteinExistence type="predicted"/>
<organism evidence="1 2">
    <name type="scientific">Striga asiatica</name>
    <name type="common">Asiatic witchweed</name>
    <name type="synonym">Buchnera asiatica</name>
    <dbReference type="NCBI Taxonomy" id="4170"/>
    <lineage>
        <taxon>Eukaryota</taxon>
        <taxon>Viridiplantae</taxon>
        <taxon>Streptophyta</taxon>
        <taxon>Embryophyta</taxon>
        <taxon>Tracheophyta</taxon>
        <taxon>Spermatophyta</taxon>
        <taxon>Magnoliopsida</taxon>
        <taxon>eudicotyledons</taxon>
        <taxon>Gunneridae</taxon>
        <taxon>Pentapetalae</taxon>
        <taxon>asterids</taxon>
        <taxon>lamiids</taxon>
        <taxon>Lamiales</taxon>
        <taxon>Orobanchaceae</taxon>
        <taxon>Buchnereae</taxon>
        <taxon>Striga</taxon>
    </lineage>
</organism>
<name>A0A5A7Q6G7_STRAF</name>
<evidence type="ECO:0000313" key="1">
    <source>
        <dbReference type="EMBL" id="GER40845.1"/>
    </source>
</evidence>
<dbReference type="EMBL" id="BKCP01005983">
    <property type="protein sequence ID" value="GER40845.1"/>
    <property type="molecule type" value="Genomic_DNA"/>
</dbReference>
<evidence type="ECO:0000313" key="2">
    <source>
        <dbReference type="Proteomes" id="UP000325081"/>
    </source>
</evidence>
<feature type="non-terminal residue" evidence="1">
    <location>
        <position position="1"/>
    </location>
</feature>
<protein>
    <submittedName>
        <fullName evidence="1">ABC superfamily ATP binding cassette transporter</fullName>
    </submittedName>
</protein>
<keyword evidence="2" id="KW-1185">Reference proteome</keyword>
<comment type="caution">
    <text evidence="1">The sequence shown here is derived from an EMBL/GenBank/DDBJ whole genome shotgun (WGS) entry which is preliminary data.</text>
</comment>
<gene>
    <name evidence="1" type="ORF">STAS_17540</name>
</gene>
<dbReference type="Proteomes" id="UP000325081">
    <property type="component" value="Unassembled WGS sequence"/>
</dbReference>
<sequence length="175" mass="20117">LFEGPLVLSPDFLFLLRREIILDVERLANLLRCLSFDHVSNSLTGQVQKTLDVQNTYQNKIKERGLVHFDKIRVEILEIVIRGRFVVRLGGRGGGRVHVALAVLDHLREDLTGDVRERDNVVGALVLNHVLNSLRLDSNRLFHLENLAIRAPQSYLLASVLRRRRRHHHDDSKIC</sequence>
<dbReference type="AlphaFoldDB" id="A0A5A7Q6G7"/>
<reference evidence="2" key="1">
    <citation type="journal article" date="2019" name="Curr. Biol.">
        <title>Genome Sequence of Striga asiatica Provides Insight into the Evolution of Plant Parasitism.</title>
        <authorList>
            <person name="Yoshida S."/>
            <person name="Kim S."/>
            <person name="Wafula E.K."/>
            <person name="Tanskanen J."/>
            <person name="Kim Y.M."/>
            <person name="Honaas L."/>
            <person name="Yang Z."/>
            <person name="Spallek T."/>
            <person name="Conn C.E."/>
            <person name="Ichihashi Y."/>
            <person name="Cheong K."/>
            <person name="Cui S."/>
            <person name="Der J.P."/>
            <person name="Gundlach H."/>
            <person name="Jiao Y."/>
            <person name="Hori C."/>
            <person name="Ishida J.K."/>
            <person name="Kasahara H."/>
            <person name="Kiba T."/>
            <person name="Kim M.S."/>
            <person name="Koo N."/>
            <person name="Laohavisit A."/>
            <person name="Lee Y.H."/>
            <person name="Lumba S."/>
            <person name="McCourt P."/>
            <person name="Mortimer J.C."/>
            <person name="Mutuku J.M."/>
            <person name="Nomura T."/>
            <person name="Sasaki-Sekimoto Y."/>
            <person name="Seto Y."/>
            <person name="Wang Y."/>
            <person name="Wakatake T."/>
            <person name="Sakakibara H."/>
            <person name="Demura T."/>
            <person name="Yamaguchi S."/>
            <person name="Yoneyama K."/>
            <person name="Manabe R.I."/>
            <person name="Nelson D.C."/>
            <person name="Schulman A.H."/>
            <person name="Timko M.P."/>
            <person name="dePamphilis C.W."/>
            <person name="Choi D."/>
            <person name="Shirasu K."/>
        </authorList>
    </citation>
    <scope>NUCLEOTIDE SEQUENCE [LARGE SCALE GENOMIC DNA]</scope>
    <source>
        <strain evidence="2">cv. UVA1</strain>
    </source>
</reference>